<name>A0A261RT99_9BORD</name>
<dbReference type="HAMAP" id="MF_01274">
    <property type="entry name" value="Pantothen_kinase_3"/>
    <property type="match status" value="1"/>
</dbReference>
<dbReference type="Proteomes" id="UP000217005">
    <property type="component" value="Unassembled WGS sequence"/>
</dbReference>
<evidence type="ECO:0000256" key="6">
    <source>
        <dbReference type="ARBA" id="ARBA00012102"/>
    </source>
</evidence>
<keyword evidence="8 16" id="KW-0808">Transferase</keyword>
<dbReference type="OrthoDB" id="9781305at2"/>
<dbReference type="AlphaFoldDB" id="A0A261RT99"/>
<comment type="cofactor">
    <cofactor evidence="16">
        <name>NH4(+)</name>
        <dbReference type="ChEBI" id="CHEBI:28938"/>
    </cofactor>
    <cofactor evidence="16">
        <name>K(+)</name>
        <dbReference type="ChEBI" id="CHEBI:29103"/>
    </cofactor>
    <text evidence="16">A monovalent cation. Ammonium or potassium.</text>
</comment>
<evidence type="ECO:0000256" key="5">
    <source>
        <dbReference type="ARBA" id="ARBA00011738"/>
    </source>
</evidence>
<evidence type="ECO:0000256" key="15">
    <source>
        <dbReference type="ARBA" id="ARBA00040883"/>
    </source>
</evidence>
<feature type="binding site" evidence="16">
    <location>
        <position position="98"/>
    </location>
    <ligand>
        <name>substrate</name>
    </ligand>
</feature>
<evidence type="ECO:0000256" key="8">
    <source>
        <dbReference type="ARBA" id="ARBA00022679"/>
    </source>
</evidence>
<dbReference type="GO" id="GO:0004594">
    <property type="term" value="F:pantothenate kinase activity"/>
    <property type="evidence" value="ECO:0007669"/>
    <property type="project" value="UniProtKB-UniRule"/>
</dbReference>
<evidence type="ECO:0000256" key="2">
    <source>
        <dbReference type="ARBA" id="ARBA00001958"/>
    </source>
</evidence>
<comment type="caution">
    <text evidence="17">The sequence shown here is derived from an EMBL/GenBank/DDBJ whole genome shotgun (WGS) entry which is preliminary data.</text>
</comment>
<evidence type="ECO:0000256" key="3">
    <source>
        <dbReference type="ARBA" id="ARBA00004496"/>
    </source>
</evidence>
<feature type="binding site" evidence="16">
    <location>
        <begin position="11"/>
        <end position="18"/>
    </location>
    <ligand>
        <name>ATP</name>
        <dbReference type="ChEBI" id="CHEBI:30616"/>
    </ligand>
</feature>
<evidence type="ECO:0000256" key="9">
    <source>
        <dbReference type="ARBA" id="ARBA00022741"/>
    </source>
</evidence>
<keyword evidence="7 16" id="KW-0963">Cytoplasm</keyword>
<keyword evidence="12 16" id="KW-0630">Potassium</keyword>
<dbReference type="CDD" id="cd24015">
    <property type="entry name" value="ASKHA_NBD_PanK-III"/>
    <property type="match status" value="1"/>
</dbReference>
<dbReference type="PANTHER" id="PTHR34265">
    <property type="entry name" value="TYPE III PANTOTHENATE KINASE"/>
    <property type="match status" value="1"/>
</dbReference>
<evidence type="ECO:0000256" key="13">
    <source>
        <dbReference type="ARBA" id="ARBA00022993"/>
    </source>
</evidence>
<keyword evidence="13 16" id="KW-0173">Coenzyme A biosynthesis</keyword>
<evidence type="ECO:0000256" key="14">
    <source>
        <dbReference type="ARBA" id="ARBA00038036"/>
    </source>
</evidence>
<feature type="binding site" evidence="16">
    <location>
        <position position="183"/>
    </location>
    <ligand>
        <name>substrate</name>
    </ligand>
</feature>
<reference evidence="17 18" key="1">
    <citation type="submission" date="2017-05" db="EMBL/GenBank/DDBJ databases">
        <title>Complete and WGS of Bordetella genogroups.</title>
        <authorList>
            <person name="Spilker T."/>
            <person name="LiPuma J."/>
        </authorList>
    </citation>
    <scope>NUCLEOTIDE SEQUENCE [LARGE SCALE GENOMIC DNA]</scope>
    <source>
        <strain evidence="17 18">AU17610</strain>
    </source>
</reference>
<dbReference type="EMBL" id="NEVL01000007">
    <property type="protein sequence ID" value="OZI28131.1"/>
    <property type="molecule type" value="Genomic_DNA"/>
</dbReference>
<organism evidence="17 18">
    <name type="scientific">Bordetella genomosp. 1</name>
    <dbReference type="NCBI Taxonomy" id="1395607"/>
    <lineage>
        <taxon>Bacteria</taxon>
        <taxon>Pseudomonadati</taxon>
        <taxon>Pseudomonadota</taxon>
        <taxon>Betaproteobacteria</taxon>
        <taxon>Burkholderiales</taxon>
        <taxon>Alcaligenaceae</taxon>
        <taxon>Bordetella</taxon>
    </lineage>
</organism>
<dbReference type="Gene3D" id="3.30.420.40">
    <property type="match status" value="2"/>
</dbReference>
<evidence type="ECO:0000256" key="7">
    <source>
        <dbReference type="ARBA" id="ARBA00022490"/>
    </source>
</evidence>
<dbReference type="GO" id="GO:0005524">
    <property type="term" value="F:ATP binding"/>
    <property type="evidence" value="ECO:0007669"/>
    <property type="project" value="UniProtKB-UniRule"/>
</dbReference>
<gene>
    <name evidence="16" type="primary">coaX</name>
    <name evidence="17" type="ORF">CEG14_24770</name>
</gene>
<dbReference type="GO" id="GO:0015937">
    <property type="term" value="P:coenzyme A biosynthetic process"/>
    <property type="evidence" value="ECO:0007669"/>
    <property type="project" value="UniProtKB-UniRule"/>
</dbReference>
<feature type="binding site" evidence="16">
    <location>
        <position position="133"/>
    </location>
    <ligand>
        <name>ATP</name>
        <dbReference type="ChEBI" id="CHEBI:30616"/>
    </ligand>
</feature>
<comment type="function">
    <text evidence="16">Catalyzes the phosphorylation of pantothenate (Pan), the first step in CoA biosynthesis.</text>
</comment>
<proteinExistence type="inferred from homology"/>
<comment type="caution">
    <text evidence="16">Lacks conserved residue(s) required for the propagation of feature annotation.</text>
</comment>
<evidence type="ECO:0000256" key="1">
    <source>
        <dbReference type="ARBA" id="ARBA00001206"/>
    </source>
</evidence>
<evidence type="ECO:0000313" key="18">
    <source>
        <dbReference type="Proteomes" id="UP000217005"/>
    </source>
</evidence>
<comment type="subunit">
    <text evidence="5 16">Homodimer.</text>
</comment>
<feature type="binding site" evidence="16">
    <location>
        <begin position="105"/>
        <end position="108"/>
    </location>
    <ligand>
        <name>substrate</name>
    </ligand>
</feature>
<comment type="catalytic activity">
    <reaction evidence="1 16">
        <text>(R)-pantothenate + ATP = (R)-4'-phosphopantothenate + ADP + H(+)</text>
        <dbReference type="Rhea" id="RHEA:16373"/>
        <dbReference type="ChEBI" id="CHEBI:10986"/>
        <dbReference type="ChEBI" id="CHEBI:15378"/>
        <dbReference type="ChEBI" id="CHEBI:29032"/>
        <dbReference type="ChEBI" id="CHEBI:30616"/>
        <dbReference type="ChEBI" id="CHEBI:456216"/>
        <dbReference type="EC" id="2.7.1.33"/>
    </reaction>
</comment>
<evidence type="ECO:0000256" key="11">
    <source>
        <dbReference type="ARBA" id="ARBA00022840"/>
    </source>
</evidence>
<dbReference type="InterPro" id="IPR043129">
    <property type="entry name" value="ATPase_NBD"/>
</dbReference>
<comment type="pathway">
    <text evidence="4 16">Cofactor biosynthesis; coenzyme A biosynthesis; CoA from (R)-pantothenate: step 1/5.</text>
</comment>
<comment type="similarity">
    <text evidence="14 16">Belongs to the type III pantothenate kinase family.</text>
</comment>
<evidence type="ECO:0000256" key="4">
    <source>
        <dbReference type="ARBA" id="ARBA00005225"/>
    </source>
</evidence>
<feature type="active site" description="Proton acceptor" evidence="16">
    <location>
        <position position="107"/>
    </location>
</feature>
<evidence type="ECO:0000256" key="12">
    <source>
        <dbReference type="ARBA" id="ARBA00022958"/>
    </source>
</evidence>
<evidence type="ECO:0000256" key="10">
    <source>
        <dbReference type="ARBA" id="ARBA00022777"/>
    </source>
</evidence>
<keyword evidence="11 16" id="KW-0067">ATP-binding</keyword>
<comment type="cofactor">
    <cofactor evidence="2">
        <name>K(+)</name>
        <dbReference type="ChEBI" id="CHEBI:29103"/>
    </cofactor>
</comment>
<accession>A0A261RT99</accession>
<keyword evidence="9 16" id="KW-0547">Nucleotide-binding</keyword>
<comment type="subcellular location">
    <subcellularLocation>
        <location evidence="3 16">Cytoplasm</location>
    </subcellularLocation>
</comment>
<evidence type="ECO:0000256" key="16">
    <source>
        <dbReference type="HAMAP-Rule" id="MF_01274"/>
    </source>
</evidence>
<sequence length="265" mass="27804">MNPPATTLLIDSGNSRLKIGLRHADGGREDQPLAFDNLDFEALGRWLDTLPQRPAQAVGVNVAGAERGQAIADTLSSRGCAVHWQQSRREALGLHNHYDRPEQLGADRWAALLGVLARLPAQRPPVLLACFGTATTIDTIAPDNAFPGGLILPGPAMMRNALNRGTANLPFAEGAIADFPTNTVQAIASGIGAAQAGALVRQWLVAERRYGVAPEIYVAGGGWPEVREETERLLADAGAVAMPQVLAGPVLDGLAALVAHGAVQS</sequence>
<dbReference type="RefSeq" id="WP_094829084.1">
    <property type="nucleotide sequence ID" value="NZ_NEVL01000007.1"/>
</dbReference>
<dbReference type="GO" id="GO:0005737">
    <property type="term" value="C:cytoplasm"/>
    <property type="evidence" value="ECO:0007669"/>
    <property type="project" value="UniProtKB-SubCell"/>
</dbReference>
<dbReference type="Pfam" id="PF03309">
    <property type="entry name" value="Pan_kinase"/>
    <property type="match status" value="1"/>
</dbReference>
<dbReference type="PANTHER" id="PTHR34265:SF1">
    <property type="entry name" value="TYPE III PANTOTHENATE KINASE"/>
    <property type="match status" value="1"/>
</dbReference>
<dbReference type="SUPFAM" id="SSF53067">
    <property type="entry name" value="Actin-like ATPase domain"/>
    <property type="match status" value="2"/>
</dbReference>
<dbReference type="InterPro" id="IPR004619">
    <property type="entry name" value="Type_III_PanK"/>
</dbReference>
<keyword evidence="10 16" id="KW-0418">Kinase</keyword>
<dbReference type="UniPathway" id="UPA00241">
    <property type="reaction ID" value="UER00352"/>
</dbReference>
<protein>
    <recommendedName>
        <fullName evidence="15 16">Type III pantothenate kinase</fullName>
        <ecNumber evidence="6 16">2.7.1.33</ecNumber>
    </recommendedName>
    <alternativeName>
        <fullName evidence="16">PanK-III</fullName>
    </alternativeName>
    <alternativeName>
        <fullName evidence="16">Pantothenic acid kinase</fullName>
    </alternativeName>
</protein>
<evidence type="ECO:0000313" key="17">
    <source>
        <dbReference type="EMBL" id="OZI28131.1"/>
    </source>
</evidence>
<dbReference type="EC" id="2.7.1.33" evidence="6 16"/>